<dbReference type="Proteomes" id="UP000630594">
    <property type="component" value="Unassembled WGS sequence"/>
</dbReference>
<dbReference type="RefSeq" id="WP_135831756.1">
    <property type="nucleotide sequence ID" value="NZ_BMCK01000002.1"/>
</dbReference>
<evidence type="ECO:0000313" key="1">
    <source>
        <dbReference type="EMBL" id="GGD15548.1"/>
    </source>
</evidence>
<dbReference type="EMBL" id="BMCK01000002">
    <property type="protein sequence ID" value="GGD15548.1"/>
    <property type="molecule type" value="Genomic_DNA"/>
</dbReference>
<reference evidence="2 3" key="1">
    <citation type="journal article" date="2008" name="Int. J. Syst. Evol. Microbiol.">
        <title>Nocardioides daphniae sp. nov., isolated from Daphnia cucullata (Crustacea: Cladocera).</title>
        <authorList>
            <person name="Toth E.M."/>
            <person name="Keki Z."/>
            <person name="Homonnay Z.G."/>
            <person name="Borsodi A.K."/>
            <person name="Marialigeti K."/>
            <person name="Schumann P."/>
        </authorList>
    </citation>
    <scope>NUCLEOTIDE SEQUENCE [LARGE SCALE GENOMIC DNA]</scope>
    <source>
        <strain evidence="2 3">JCM 16608</strain>
    </source>
</reference>
<dbReference type="KEGG" id="ndp:E2C04_04790"/>
<gene>
    <name evidence="2" type="ORF">E2C04_04790</name>
    <name evidence="1" type="ORF">GCM10007231_13190</name>
</gene>
<reference evidence="2" key="4">
    <citation type="submission" date="2019-03" db="EMBL/GenBank/DDBJ databases">
        <authorList>
            <person name="Huang Y."/>
        </authorList>
    </citation>
    <scope>NUCLEOTIDE SEQUENCE</scope>
    <source>
        <strain evidence="2">JCM 16608</strain>
    </source>
</reference>
<organism evidence="2 3">
    <name type="scientific">Nocardioides daphniae</name>
    <dbReference type="NCBI Taxonomy" id="402297"/>
    <lineage>
        <taxon>Bacteria</taxon>
        <taxon>Bacillati</taxon>
        <taxon>Actinomycetota</taxon>
        <taxon>Actinomycetes</taxon>
        <taxon>Propionibacteriales</taxon>
        <taxon>Nocardioidaceae</taxon>
        <taxon>Nocardioides</taxon>
    </lineage>
</organism>
<accession>A0A4P7UBQ7</accession>
<evidence type="ECO:0000313" key="4">
    <source>
        <dbReference type="Proteomes" id="UP000630594"/>
    </source>
</evidence>
<dbReference type="EMBL" id="CP038462">
    <property type="protein sequence ID" value="QCC76708.1"/>
    <property type="molecule type" value="Genomic_DNA"/>
</dbReference>
<name>A0A4P7UBQ7_9ACTN</name>
<dbReference type="Proteomes" id="UP000297025">
    <property type="component" value="Chromosome"/>
</dbReference>
<reference evidence="1" key="2">
    <citation type="journal article" date="2014" name="Int. J. Syst. Evol. Microbiol.">
        <title>Complete genome of a new Firmicutes species belonging to the dominant human colonic microbiota ('Ruminococcus bicirculans') reveals two chromosomes and a selective capacity to utilize plant glucans.</title>
        <authorList>
            <consortium name="NISC Comparative Sequencing Program"/>
            <person name="Wegmann U."/>
            <person name="Louis P."/>
            <person name="Goesmann A."/>
            <person name="Henrissat B."/>
            <person name="Duncan S.H."/>
            <person name="Flint H.J."/>
        </authorList>
    </citation>
    <scope>NUCLEOTIDE SEQUENCE</scope>
    <source>
        <strain evidence="1">CCM 7403</strain>
    </source>
</reference>
<proteinExistence type="predicted"/>
<evidence type="ECO:0000313" key="2">
    <source>
        <dbReference type="EMBL" id="QCC76708.1"/>
    </source>
</evidence>
<sequence length="104" mass="11111">MTDRIRAAVADYLGVPPAHLGAVEFTAHRRGGALKSLEGAQFRVDFTTCCCCEVDLSREPHKADCPEDCPEDTGEDLICVQCGEALGAGHTFVVRCPEMPSDGS</sequence>
<evidence type="ECO:0000313" key="3">
    <source>
        <dbReference type="Proteomes" id="UP000297025"/>
    </source>
</evidence>
<dbReference type="AlphaFoldDB" id="A0A4P7UBQ7"/>
<reference evidence="4" key="3">
    <citation type="journal article" date="2019" name="Int. J. Syst. Evol. Microbiol.">
        <title>The Global Catalogue of Microorganisms (GCM) 10K type strain sequencing project: providing services to taxonomists for standard genome sequencing and annotation.</title>
        <authorList>
            <consortium name="The Broad Institute Genomics Platform"/>
            <consortium name="The Broad Institute Genome Sequencing Center for Infectious Disease"/>
            <person name="Wu L."/>
            <person name="Ma J."/>
        </authorList>
    </citation>
    <scope>NUCLEOTIDE SEQUENCE [LARGE SCALE GENOMIC DNA]</scope>
    <source>
        <strain evidence="4">CCM 7403</strain>
    </source>
</reference>
<reference evidence="1" key="5">
    <citation type="submission" date="2024-05" db="EMBL/GenBank/DDBJ databases">
        <authorList>
            <person name="Sun Q."/>
            <person name="Sedlacek I."/>
        </authorList>
    </citation>
    <scope>NUCLEOTIDE SEQUENCE</scope>
    <source>
        <strain evidence="1">CCM 7403</strain>
    </source>
</reference>
<protein>
    <submittedName>
        <fullName evidence="2">Uncharacterized protein</fullName>
    </submittedName>
</protein>
<keyword evidence="4" id="KW-1185">Reference proteome</keyword>